<evidence type="ECO:0000313" key="3">
    <source>
        <dbReference type="EMBL" id="WXB20269.1"/>
    </source>
</evidence>
<dbReference type="Pfam" id="PF03466">
    <property type="entry name" value="LysR_substrate"/>
    <property type="match status" value="1"/>
</dbReference>
<accession>A0ABZ2MCM1</accession>
<dbReference type="Gene3D" id="3.40.190.10">
    <property type="entry name" value="Periplasmic binding protein-like II"/>
    <property type="match status" value="2"/>
</dbReference>
<name>A0ABZ2MCM1_9BACT</name>
<dbReference type="Proteomes" id="UP001370348">
    <property type="component" value="Chromosome"/>
</dbReference>
<keyword evidence="4" id="KW-1185">Reference proteome</keyword>
<dbReference type="InterPro" id="IPR005119">
    <property type="entry name" value="LysR_subst-bd"/>
</dbReference>
<evidence type="ECO:0000313" key="4">
    <source>
        <dbReference type="Proteomes" id="UP001370348"/>
    </source>
</evidence>
<evidence type="ECO:0000256" key="1">
    <source>
        <dbReference type="ARBA" id="ARBA00009437"/>
    </source>
</evidence>
<dbReference type="SUPFAM" id="SSF53850">
    <property type="entry name" value="Periplasmic binding protein-like II"/>
    <property type="match status" value="1"/>
</dbReference>
<comment type="similarity">
    <text evidence="1">Belongs to the LysR transcriptional regulatory family.</text>
</comment>
<organism evidence="3 4">
    <name type="scientific">Pendulispora albinea</name>
    <dbReference type="NCBI Taxonomy" id="2741071"/>
    <lineage>
        <taxon>Bacteria</taxon>
        <taxon>Pseudomonadati</taxon>
        <taxon>Myxococcota</taxon>
        <taxon>Myxococcia</taxon>
        <taxon>Myxococcales</taxon>
        <taxon>Sorangiineae</taxon>
        <taxon>Pendulisporaceae</taxon>
        <taxon>Pendulispora</taxon>
    </lineage>
</organism>
<reference evidence="3 4" key="1">
    <citation type="submission" date="2021-12" db="EMBL/GenBank/DDBJ databases">
        <title>Discovery of the Pendulisporaceae a myxobacterial family with distinct sporulation behavior and unique specialized metabolism.</title>
        <authorList>
            <person name="Garcia R."/>
            <person name="Popoff A."/>
            <person name="Bader C.D."/>
            <person name="Loehr J."/>
            <person name="Walesch S."/>
            <person name="Walt C."/>
            <person name="Boldt J."/>
            <person name="Bunk B."/>
            <person name="Haeckl F.J.F.P.J."/>
            <person name="Gunesch A.P."/>
            <person name="Birkelbach J."/>
            <person name="Nuebel U."/>
            <person name="Pietschmann T."/>
            <person name="Bach T."/>
            <person name="Mueller R."/>
        </authorList>
    </citation>
    <scope>NUCLEOTIDE SEQUENCE [LARGE SCALE GENOMIC DNA]</scope>
    <source>
        <strain evidence="3 4">MSr11954</strain>
    </source>
</reference>
<gene>
    <name evidence="3" type="ORF">LZC94_30050</name>
</gene>
<evidence type="ECO:0000259" key="2">
    <source>
        <dbReference type="Pfam" id="PF03466"/>
    </source>
</evidence>
<dbReference type="PANTHER" id="PTHR30537:SF74">
    <property type="entry name" value="HTH-TYPE TRANSCRIPTIONAL REGULATOR TRPI"/>
    <property type="match status" value="1"/>
</dbReference>
<dbReference type="InterPro" id="IPR058163">
    <property type="entry name" value="LysR-type_TF_proteobact-type"/>
</dbReference>
<dbReference type="PANTHER" id="PTHR30537">
    <property type="entry name" value="HTH-TYPE TRANSCRIPTIONAL REGULATOR"/>
    <property type="match status" value="1"/>
</dbReference>
<dbReference type="EMBL" id="CP089984">
    <property type="protein sequence ID" value="WXB20269.1"/>
    <property type="molecule type" value="Genomic_DNA"/>
</dbReference>
<feature type="domain" description="LysR substrate-binding" evidence="2">
    <location>
        <begin position="2"/>
        <end position="190"/>
    </location>
</feature>
<protein>
    <submittedName>
        <fullName evidence="3">LysR substrate-binding domain-containing protein</fullName>
    </submittedName>
</protein>
<sequence length="199" mass="22168">MVSCEPTLTQRWLIPRIATFSARHPEIVVHIRAAGGPIHLEREAVDCAIRRSDFEWPPDVHAEGIIEERVGPVCAPALTTKASRLLRLPRIHSETRLDAWDRWAADAGLALPIVPSQTFEHFYLSLAGAEAGLGVAIGPEPLVIDALRQRRLVAPLGFRRNGFRYVMLSRAPVRLDVRKSKLLAWLREQADDPSRGIGP</sequence>
<proteinExistence type="inferred from homology"/>